<comment type="caution">
    <text evidence="2">The sequence shown here is derived from an EMBL/GenBank/DDBJ whole genome shotgun (WGS) entry which is preliminary data.</text>
</comment>
<name>A0A5S4T528_STRPY</name>
<dbReference type="SUPFAM" id="SSF48334">
    <property type="entry name" value="DNA repair protein MutS, domain III"/>
    <property type="match status" value="1"/>
</dbReference>
<dbReference type="PANTHER" id="PTHR11361">
    <property type="entry name" value="DNA MISMATCH REPAIR PROTEIN MUTS FAMILY MEMBER"/>
    <property type="match status" value="1"/>
</dbReference>
<dbReference type="GO" id="GO:0006298">
    <property type="term" value="P:mismatch repair"/>
    <property type="evidence" value="ECO:0007669"/>
    <property type="project" value="InterPro"/>
</dbReference>
<proteinExistence type="predicted"/>
<accession>A0A5S4T528</accession>
<evidence type="ECO:0000259" key="1">
    <source>
        <dbReference type="Pfam" id="PF05192"/>
    </source>
</evidence>
<gene>
    <name evidence="2" type="ORF">E0F66_13090</name>
</gene>
<evidence type="ECO:0000313" key="2">
    <source>
        <dbReference type="EMBL" id="TYK91452.1"/>
    </source>
</evidence>
<dbReference type="Proteomes" id="UP000324058">
    <property type="component" value="Unassembled WGS sequence"/>
</dbReference>
<dbReference type="GO" id="GO:0005524">
    <property type="term" value="F:ATP binding"/>
    <property type="evidence" value="ECO:0007669"/>
    <property type="project" value="InterPro"/>
</dbReference>
<dbReference type="PANTHER" id="PTHR11361:SF34">
    <property type="entry name" value="DNA MISMATCH REPAIR PROTEIN MSH1, MITOCHONDRIAL"/>
    <property type="match status" value="1"/>
</dbReference>
<dbReference type="InterPro" id="IPR036678">
    <property type="entry name" value="MutS_con_dom_sf"/>
</dbReference>
<evidence type="ECO:0000313" key="3">
    <source>
        <dbReference type="Proteomes" id="UP000324058"/>
    </source>
</evidence>
<dbReference type="InterPro" id="IPR007696">
    <property type="entry name" value="DNA_mismatch_repair_MutS_core"/>
</dbReference>
<dbReference type="Pfam" id="PF05192">
    <property type="entry name" value="MutS_III"/>
    <property type="match status" value="1"/>
</dbReference>
<protein>
    <submittedName>
        <fullName evidence="2">DNA mismatch repair protein MutS</fullName>
    </submittedName>
</protein>
<dbReference type="AlphaFoldDB" id="A0A5S4T528"/>
<reference evidence="2 3" key="1">
    <citation type="submission" date="2019-02" db="EMBL/GenBank/DDBJ databases">
        <title>Novel genomic isolates of S. pyogenes and S. dysgalactiae subsp. equisimilis associated to necrotising fasciitis (NSTI).</title>
        <authorList>
            <person name="Barrantes I."/>
        </authorList>
    </citation>
    <scope>NUCLEOTIDE SEQUENCE [LARGE SCALE GENOMIC DNA]</scope>
    <source>
        <strain evidence="2 3">SPY2028</strain>
    </source>
</reference>
<dbReference type="InterPro" id="IPR045076">
    <property type="entry name" value="MutS"/>
</dbReference>
<dbReference type="GO" id="GO:0140664">
    <property type="term" value="F:ATP-dependent DNA damage sensor activity"/>
    <property type="evidence" value="ECO:0007669"/>
    <property type="project" value="InterPro"/>
</dbReference>
<feature type="non-terminal residue" evidence="2">
    <location>
        <position position="128"/>
    </location>
</feature>
<feature type="domain" description="DNA mismatch repair protein MutS core" evidence="1">
    <location>
        <begin position="45"/>
        <end position="128"/>
    </location>
</feature>
<dbReference type="Gene3D" id="1.10.1420.10">
    <property type="match status" value="1"/>
</dbReference>
<dbReference type="SUPFAM" id="SSF53150">
    <property type="entry name" value="DNA repair protein MutS, domain II"/>
    <property type="match status" value="1"/>
</dbReference>
<dbReference type="GO" id="GO:0030983">
    <property type="term" value="F:mismatched DNA binding"/>
    <property type="evidence" value="ECO:0007669"/>
    <property type="project" value="InterPro"/>
</dbReference>
<dbReference type="EMBL" id="SJLL01000621">
    <property type="protein sequence ID" value="TYK91452.1"/>
    <property type="molecule type" value="Genomic_DNA"/>
</dbReference>
<sequence length="128" mass="15104">RLAAVEQAASSKLLQYVHRTQMRELNHLKPVIRYEIKDFLQMDYATKASLDLVENARSGKKQGSLFWLLDETKTAMGMRLLRSWIHRPLIDKERIAQRQEVVQVFLDHFFERSDLTDSLKGVYDIERL</sequence>
<organism evidence="2 3">
    <name type="scientific">Streptococcus pyogenes</name>
    <dbReference type="NCBI Taxonomy" id="1314"/>
    <lineage>
        <taxon>Bacteria</taxon>
        <taxon>Bacillati</taxon>
        <taxon>Bacillota</taxon>
        <taxon>Bacilli</taxon>
        <taxon>Lactobacillales</taxon>
        <taxon>Streptococcaceae</taxon>
        <taxon>Streptococcus</taxon>
    </lineage>
</organism>
<dbReference type="InterPro" id="IPR036187">
    <property type="entry name" value="DNA_mismatch_repair_MutS_sf"/>
</dbReference>
<feature type="non-terminal residue" evidence="2">
    <location>
        <position position="1"/>
    </location>
</feature>
<dbReference type="GO" id="GO:0005829">
    <property type="term" value="C:cytosol"/>
    <property type="evidence" value="ECO:0007669"/>
    <property type="project" value="TreeGrafter"/>
</dbReference>